<evidence type="ECO:0000313" key="2">
    <source>
        <dbReference type="Proteomes" id="UP001214553"/>
    </source>
</evidence>
<dbReference type="Proteomes" id="UP001214553">
    <property type="component" value="Chromosome"/>
</dbReference>
<protein>
    <submittedName>
        <fullName evidence="1">Uncharacterized protein</fullName>
    </submittedName>
</protein>
<proteinExistence type="predicted"/>
<name>A0ABY8C744_9MICO</name>
<keyword evidence="2" id="KW-1185">Reference proteome</keyword>
<reference evidence="1 2" key="1">
    <citation type="submission" date="2023-03" db="EMBL/GenBank/DDBJ databases">
        <title>Genome sequence of Microbacterium sp. KACC 23027.</title>
        <authorList>
            <person name="Kim S."/>
            <person name="Heo J."/>
            <person name="Kwon S.-W."/>
        </authorList>
    </citation>
    <scope>NUCLEOTIDE SEQUENCE [LARGE SCALE GENOMIC DNA]</scope>
    <source>
        <strain evidence="1 2">KACC 23027</strain>
    </source>
</reference>
<sequence length="201" mass="22281">MNVTMIRDRIDAIDTAEQHLAAERNTLVTELAEALTTSGLEVVTLHASPRRRTLNGDKIVEGTRCEILEHVHVTPTGGLRMFTVFTDRGAAAGHGIRHIRFSGDDYLTIYRGNFAVEACSADGVVVYSREPDDAEEEVAHRKSLSRLRTYARSQGMRVQVRDRDVALVAPTNDVVHQGDVLSGFMWLLGIDLPIESLEVRS</sequence>
<gene>
    <name evidence="1" type="ORF">PU630_07765</name>
</gene>
<organism evidence="1 2">
    <name type="scientific">Microbacterium horticulturae</name>
    <dbReference type="NCBI Taxonomy" id="3028316"/>
    <lineage>
        <taxon>Bacteria</taxon>
        <taxon>Bacillati</taxon>
        <taxon>Actinomycetota</taxon>
        <taxon>Actinomycetes</taxon>
        <taxon>Micrococcales</taxon>
        <taxon>Microbacteriaceae</taxon>
        <taxon>Microbacterium</taxon>
    </lineage>
</organism>
<dbReference type="RefSeq" id="WP_275279791.1">
    <property type="nucleotide sequence ID" value="NZ_CP119108.1"/>
</dbReference>
<accession>A0ABY8C744</accession>
<dbReference type="EMBL" id="CP119108">
    <property type="protein sequence ID" value="WEG10428.1"/>
    <property type="molecule type" value="Genomic_DNA"/>
</dbReference>
<evidence type="ECO:0000313" key="1">
    <source>
        <dbReference type="EMBL" id="WEG10428.1"/>
    </source>
</evidence>